<gene>
    <name evidence="5" type="ORF">NRE15_02050</name>
</gene>
<evidence type="ECO:0000259" key="4">
    <source>
        <dbReference type="Pfam" id="PF18088"/>
    </source>
</evidence>
<dbReference type="PANTHER" id="PTHR21040:SF8">
    <property type="entry name" value="BCDNA.GH04120"/>
    <property type="match status" value="1"/>
</dbReference>
<dbReference type="InterPro" id="IPR041063">
    <property type="entry name" value="Glyco_H_20C_C"/>
</dbReference>
<feature type="domain" description="Glycoside Hydrolase 20C C-terminal" evidence="4">
    <location>
        <begin position="417"/>
        <end position="594"/>
    </location>
</feature>
<dbReference type="RefSeq" id="WP_313793957.1">
    <property type="nucleotide sequence ID" value="NZ_CP102453.1"/>
</dbReference>
<dbReference type="InterPro" id="IPR038901">
    <property type="entry name" value="HEXDC-like"/>
</dbReference>
<dbReference type="Proteomes" id="UP001315967">
    <property type="component" value="Chromosome"/>
</dbReference>
<organism evidence="5 6">
    <name type="scientific">Fundicoccus culcitae</name>
    <dbReference type="NCBI Taxonomy" id="2969821"/>
    <lineage>
        <taxon>Bacteria</taxon>
        <taxon>Bacillati</taxon>
        <taxon>Bacillota</taxon>
        <taxon>Bacilli</taxon>
        <taxon>Lactobacillales</taxon>
        <taxon>Aerococcaceae</taxon>
        <taxon>Fundicoccus</taxon>
    </lineage>
</organism>
<dbReference type="PANTHER" id="PTHR21040">
    <property type="entry name" value="BCDNA.GH04120"/>
    <property type="match status" value="1"/>
</dbReference>
<evidence type="ECO:0000313" key="6">
    <source>
        <dbReference type="Proteomes" id="UP001315967"/>
    </source>
</evidence>
<evidence type="ECO:0000259" key="3">
    <source>
        <dbReference type="Pfam" id="PF00728"/>
    </source>
</evidence>
<protein>
    <submittedName>
        <fullName evidence="5">Beta-N-acetylhexosaminidase</fullName>
    </submittedName>
</protein>
<dbReference type="CDD" id="cd06565">
    <property type="entry name" value="GH20_GcnA-like"/>
    <property type="match status" value="1"/>
</dbReference>
<evidence type="ECO:0000256" key="1">
    <source>
        <dbReference type="ARBA" id="ARBA00006285"/>
    </source>
</evidence>
<dbReference type="Pfam" id="PF18088">
    <property type="entry name" value="Glyco_H_20C_C"/>
    <property type="match status" value="1"/>
</dbReference>
<dbReference type="InterPro" id="IPR015883">
    <property type="entry name" value="Glyco_hydro_20_cat"/>
</dbReference>
<accession>A0ABY5P7E4</accession>
<proteinExistence type="inferred from homology"/>
<dbReference type="Pfam" id="PF00728">
    <property type="entry name" value="Glyco_hydro_20"/>
    <property type="match status" value="1"/>
</dbReference>
<dbReference type="EMBL" id="CP102453">
    <property type="protein sequence ID" value="UUX34454.1"/>
    <property type="molecule type" value="Genomic_DNA"/>
</dbReference>
<evidence type="ECO:0000256" key="2">
    <source>
        <dbReference type="ARBA" id="ARBA00022801"/>
    </source>
</evidence>
<evidence type="ECO:0000313" key="5">
    <source>
        <dbReference type="EMBL" id="UUX34454.1"/>
    </source>
</evidence>
<reference evidence="5 6" key="1">
    <citation type="submission" date="2022-08" db="EMBL/GenBank/DDBJ databases">
        <title>Aerococcaceae sp. nov isolated from spoiled eye mask.</title>
        <authorList>
            <person name="Zhou G."/>
            <person name="Xie X.-B."/>
            <person name="Shi Q.-S."/>
            <person name="Wang Y.-S."/>
            <person name="Wen X."/>
            <person name="Peng H."/>
            <person name="Yang X.-J."/>
            <person name="Tao H.-B."/>
            <person name="Huang X.-M."/>
        </authorList>
    </citation>
    <scope>NUCLEOTIDE SEQUENCE [LARGE SCALE GENOMIC DNA]</scope>
    <source>
        <strain evidence="6">DM20194951</strain>
    </source>
</reference>
<dbReference type="InterPro" id="IPR017853">
    <property type="entry name" value="GH"/>
</dbReference>
<dbReference type="SUPFAM" id="SSF51445">
    <property type="entry name" value="(Trans)glycosidases"/>
    <property type="match status" value="1"/>
</dbReference>
<dbReference type="Gene3D" id="1.20.120.670">
    <property type="entry name" value="N-acetyl-b-d-glucoasminidase"/>
    <property type="match status" value="1"/>
</dbReference>
<comment type="similarity">
    <text evidence="1">Belongs to the glycosyl hydrolase 20 family.</text>
</comment>
<feature type="domain" description="Glycoside hydrolase family 20 catalytic" evidence="3">
    <location>
        <begin position="146"/>
        <end position="306"/>
    </location>
</feature>
<dbReference type="Gene3D" id="3.20.20.80">
    <property type="entry name" value="Glycosidases"/>
    <property type="match status" value="1"/>
</dbReference>
<keyword evidence="2" id="KW-0378">Hydrolase</keyword>
<keyword evidence="6" id="KW-1185">Reference proteome</keyword>
<name>A0ABY5P7E4_9LACT</name>
<sequence>MSYEVIKVHVEDPQLRKTLELLSQDLHIQLSEEGHLLNYIQKDQLIVTVETTDNDITITAPDLPHFYAGLAQVVMRQQNRQPLNFELDYHFERNGIMLDCSRNGVVNVATVKKFIRQSVVMGHTWLMLYIEDVYEIPGEAYFGAFRGRYSQANLKELDAYAIQFGLELFPAIQTLAHVNQFLMWEHEMHRYGDIDDIFNVKREATLQLVEKMIASLSECFTSNRIHLGMDEAYNLGRGTFLDENGLQDKTQIMLDYLDQLVVICDKYQVQPLMWDDMFFSHYSKFSNGQQVKIPETIDLMYWDYYHTTQEHYEEKIDQRREIAKETSFAGGSWRWTGYVPHHIKTLRTTIPALNAAKAKQVKRVITTAWGDDGSEAPFETALFGLTLFAYLDVNNTYDEALFDQWLQFYTNQNLTTWLKQGELDFPLGQDEAVFLDANPSKYLLYQDLLLPVFMPYIESLAFDYGQHLIEIATYFEENQSTTSLLPDFYAVYARTLAERWDLPLKIWELYHQQDKASLRELIVNRIRPNIDSLRLLLQKRRAIWLAENNPMGLEIIEQRFGGVIMRAEMIIERLNAYIDNEIEVIEELEEKRLDPLAWHYQAKEIPQAVSYIRTERIMSRSRYSW</sequence>